<keyword evidence="3" id="KW-1185">Reference proteome</keyword>
<name>A0ABD5Q4D5_9EURY</name>
<feature type="region of interest" description="Disordered" evidence="1">
    <location>
        <begin position="1"/>
        <end position="25"/>
    </location>
</feature>
<evidence type="ECO:0008006" key="4">
    <source>
        <dbReference type="Google" id="ProtNLM"/>
    </source>
</evidence>
<gene>
    <name evidence="2" type="ORF">ACFO9K_12510</name>
</gene>
<evidence type="ECO:0000256" key="1">
    <source>
        <dbReference type="SAM" id="MobiDB-lite"/>
    </source>
</evidence>
<dbReference type="Proteomes" id="UP001595945">
    <property type="component" value="Unassembled WGS sequence"/>
</dbReference>
<evidence type="ECO:0000313" key="3">
    <source>
        <dbReference type="Proteomes" id="UP001595945"/>
    </source>
</evidence>
<dbReference type="GeneID" id="73044215"/>
<comment type="caution">
    <text evidence="2">The sequence shown here is derived from an EMBL/GenBank/DDBJ whole genome shotgun (WGS) entry which is preliminary data.</text>
</comment>
<sequence>MTTVGDKHTATISVKPSGSGSMNVPQDVLEALTGGEGTTVVFIVRDDGTARLVPLEKVLLGDR</sequence>
<protein>
    <recommendedName>
        <fullName evidence="4">SpoVT-AbrB domain-containing protein</fullName>
    </recommendedName>
</protein>
<organism evidence="2 3">
    <name type="scientific">Halorussus aquaticus</name>
    <dbReference type="NCBI Taxonomy" id="2953748"/>
    <lineage>
        <taxon>Archaea</taxon>
        <taxon>Methanobacteriati</taxon>
        <taxon>Methanobacteriota</taxon>
        <taxon>Stenosarchaea group</taxon>
        <taxon>Halobacteria</taxon>
        <taxon>Halobacteriales</taxon>
        <taxon>Haladaptataceae</taxon>
        <taxon>Halorussus</taxon>
    </lineage>
</organism>
<reference evidence="2 3" key="1">
    <citation type="journal article" date="2019" name="Int. J. Syst. Evol. Microbiol.">
        <title>The Global Catalogue of Microorganisms (GCM) 10K type strain sequencing project: providing services to taxonomists for standard genome sequencing and annotation.</title>
        <authorList>
            <consortium name="The Broad Institute Genomics Platform"/>
            <consortium name="The Broad Institute Genome Sequencing Center for Infectious Disease"/>
            <person name="Wu L."/>
            <person name="Ma J."/>
        </authorList>
    </citation>
    <scope>NUCLEOTIDE SEQUENCE [LARGE SCALE GENOMIC DNA]</scope>
    <source>
        <strain evidence="2 3">XZYJ18</strain>
    </source>
</reference>
<dbReference type="EMBL" id="JBHSHT010000001">
    <property type="protein sequence ID" value="MFC4825081.1"/>
    <property type="molecule type" value="Genomic_DNA"/>
</dbReference>
<dbReference type="RefSeq" id="WP_254269214.1">
    <property type="nucleotide sequence ID" value="NZ_CP100400.1"/>
</dbReference>
<proteinExistence type="predicted"/>
<evidence type="ECO:0000313" key="2">
    <source>
        <dbReference type="EMBL" id="MFC4825081.1"/>
    </source>
</evidence>
<accession>A0ABD5Q4D5</accession>
<dbReference type="AlphaFoldDB" id="A0ABD5Q4D5"/>
<feature type="compositionally biased region" description="Polar residues" evidence="1">
    <location>
        <begin position="10"/>
        <end position="24"/>
    </location>
</feature>